<comment type="caution">
    <text evidence="3">The sequence shown here is derived from an EMBL/GenBank/DDBJ whole genome shotgun (WGS) entry which is preliminary data.</text>
</comment>
<evidence type="ECO:0000313" key="3">
    <source>
        <dbReference type="EMBL" id="MBD8504941.1"/>
    </source>
</evidence>
<feature type="domain" description="DUF4350" evidence="2">
    <location>
        <begin position="45"/>
        <end position="211"/>
    </location>
</feature>
<dbReference type="Proteomes" id="UP000642993">
    <property type="component" value="Unassembled WGS sequence"/>
</dbReference>
<organism evidence="3 4">
    <name type="scientific">Lolliginicoccus lacisalsi</name>
    <dbReference type="NCBI Taxonomy" id="2742202"/>
    <lineage>
        <taxon>Bacteria</taxon>
        <taxon>Bacillati</taxon>
        <taxon>Actinomycetota</taxon>
        <taxon>Actinomycetes</taxon>
        <taxon>Mycobacteriales</taxon>
        <taxon>Hoyosellaceae</taxon>
        <taxon>Lolliginicoccus</taxon>
    </lineage>
</organism>
<evidence type="ECO:0000313" key="4">
    <source>
        <dbReference type="Proteomes" id="UP000642993"/>
    </source>
</evidence>
<name>A0A927J925_9ACTN</name>
<sequence>MTGPAAWRERWRAARPPVLIGIAVITTAIITVLISGTDASTPLDPRSAAPSGTRALDVLLREQGVRASRMESYEEALAAAPGGTILVTDPGDVPPARIGELIATAATTVLVDPGPSVIDELPGGVELLGPALTAPIEAGCDLPAATSAGRAILGGARYRAGPPAIRCYDDSLVVVPASPGNGTVVILGAADALTNDHLGDEGNAALSLMLLGSPPTLAWYLPSPTDPAFRTDERSLVSLIPRGWWFAAMQVLVGVVLLAAWRARRLGPIVTEQLPVVIRATETHEGRARLYQRSRDRAHAAAILRSAAIDRATRVLRLPRHTDERTLVASIAERTGRGADAVAGLLSGPHPADDAALLALGRALAELEHDLDLGLDTPEGTH</sequence>
<proteinExistence type="predicted"/>
<keyword evidence="4" id="KW-1185">Reference proteome</keyword>
<evidence type="ECO:0000259" key="2">
    <source>
        <dbReference type="Pfam" id="PF14258"/>
    </source>
</evidence>
<keyword evidence="1" id="KW-1133">Transmembrane helix</keyword>
<dbReference type="Pfam" id="PF14258">
    <property type="entry name" value="DUF4350"/>
    <property type="match status" value="1"/>
</dbReference>
<dbReference type="AlphaFoldDB" id="A0A927J925"/>
<keyword evidence="1" id="KW-0472">Membrane</keyword>
<dbReference type="InterPro" id="IPR025646">
    <property type="entry name" value="DUF4350"/>
</dbReference>
<feature type="transmembrane region" description="Helical" evidence="1">
    <location>
        <begin position="18"/>
        <end position="36"/>
    </location>
</feature>
<accession>A0A927J925</accession>
<gene>
    <name evidence="3" type="ORF">HT102_00370</name>
</gene>
<dbReference type="EMBL" id="JACYWE010000001">
    <property type="protein sequence ID" value="MBD8504941.1"/>
    <property type="molecule type" value="Genomic_DNA"/>
</dbReference>
<evidence type="ECO:0000256" key="1">
    <source>
        <dbReference type="SAM" id="Phobius"/>
    </source>
</evidence>
<reference evidence="3" key="1">
    <citation type="submission" date="2020-09" db="EMBL/GenBank/DDBJ databases">
        <title>Hoyosella lacisalsi sp. nov., a halotolerant actinobacterium isolated from soil of Lake Gudzhirganskoe.</title>
        <authorList>
            <person name="Yang Q."/>
            <person name="Guo P.Y."/>
            <person name="Liu S.W."/>
            <person name="Li F.N."/>
            <person name="Sun C.H."/>
        </authorList>
    </citation>
    <scope>NUCLEOTIDE SEQUENCE</scope>
    <source>
        <strain evidence="3">G463</strain>
    </source>
</reference>
<protein>
    <submittedName>
        <fullName evidence="3">DUF4350 domain-containing protein</fullName>
    </submittedName>
</protein>
<dbReference type="RefSeq" id="WP_192037435.1">
    <property type="nucleotide sequence ID" value="NZ_JACYWE010000001.1"/>
</dbReference>
<keyword evidence="1" id="KW-0812">Transmembrane</keyword>